<evidence type="ECO:0000256" key="1">
    <source>
        <dbReference type="SAM" id="MobiDB-lite"/>
    </source>
</evidence>
<gene>
    <name evidence="2" type="ORF">MSLAZ_2314</name>
</gene>
<sequence>MERRFDEYSMPEYYSGQGNPQWGSEEVDLPNITNAEDLENLNVYIIAQKNNGNSDNKYLQIDDLVFWAPES</sequence>
<organism evidence="2 3">
    <name type="scientific">Methanosarcina lacustris Z-7289</name>
    <dbReference type="NCBI Taxonomy" id="1434111"/>
    <lineage>
        <taxon>Archaea</taxon>
        <taxon>Methanobacteriati</taxon>
        <taxon>Methanobacteriota</taxon>
        <taxon>Stenosarchaea group</taxon>
        <taxon>Methanomicrobia</taxon>
        <taxon>Methanosarcinales</taxon>
        <taxon>Methanosarcinaceae</taxon>
        <taxon>Methanosarcina</taxon>
    </lineage>
</organism>
<feature type="region of interest" description="Disordered" evidence="1">
    <location>
        <begin position="1"/>
        <end position="25"/>
    </location>
</feature>
<evidence type="ECO:0000313" key="2">
    <source>
        <dbReference type="EMBL" id="AKB75575.1"/>
    </source>
</evidence>
<evidence type="ECO:0000313" key="3">
    <source>
        <dbReference type="Proteomes" id="UP000033072"/>
    </source>
</evidence>
<dbReference type="HOGENOM" id="CLU_2730403_0_0_2"/>
<dbReference type="RefSeq" id="WP_048127187.1">
    <property type="nucleotide sequence ID" value="NZ_CP009515.1"/>
</dbReference>
<name>A0A0E3WU23_9EURY</name>
<dbReference type="GeneID" id="24807135"/>
<reference evidence="2 3" key="1">
    <citation type="submission" date="2014-07" db="EMBL/GenBank/DDBJ databases">
        <title>Methanogenic archaea and the global carbon cycle.</title>
        <authorList>
            <person name="Henriksen J.R."/>
            <person name="Luke J."/>
            <person name="Reinhart S."/>
            <person name="Benedict M.N."/>
            <person name="Youngblut N.D."/>
            <person name="Metcalf M.E."/>
            <person name="Whitaker R.J."/>
            <person name="Metcalf W.W."/>
        </authorList>
    </citation>
    <scope>NUCLEOTIDE SEQUENCE [LARGE SCALE GENOMIC DNA]</scope>
    <source>
        <strain evidence="2 3">Z-7289</strain>
    </source>
</reference>
<dbReference type="EMBL" id="CP009515">
    <property type="protein sequence ID" value="AKB75575.1"/>
    <property type="molecule type" value="Genomic_DNA"/>
</dbReference>
<proteinExistence type="predicted"/>
<dbReference type="Proteomes" id="UP000033072">
    <property type="component" value="Chromosome"/>
</dbReference>
<dbReference type="KEGG" id="mls:MSLAZ_2314"/>
<dbReference type="AlphaFoldDB" id="A0A0E3WU23"/>
<dbReference type="PATRIC" id="fig|1434111.4.peg.3081"/>
<accession>A0A0E3WU23</accession>
<protein>
    <submittedName>
        <fullName evidence="2">Uncharacterized protein</fullName>
    </submittedName>
</protein>
<keyword evidence="3" id="KW-1185">Reference proteome</keyword>